<evidence type="ECO:0000313" key="2">
    <source>
        <dbReference type="EMBL" id="WCZ38002.1"/>
    </source>
</evidence>
<dbReference type="Gene3D" id="1.10.520.40">
    <property type="entry name" value="CRISPR-associated protein Cse2"/>
    <property type="match status" value="1"/>
</dbReference>
<keyword evidence="3" id="KW-1185">Reference proteome</keyword>
<gene>
    <name evidence="2" type="ORF">CJEDD_01895</name>
</gene>
<dbReference type="EMBL" id="CP063194">
    <property type="protein sequence ID" value="WCZ38002.1"/>
    <property type="molecule type" value="Genomic_DNA"/>
</dbReference>
<dbReference type="Proteomes" id="UP001218071">
    <property type="component" value="Chromosome"/>
</dbReference>
<protein>
    <submittedName>
        <fullName evidence="2">CRISPR-associated protein Cse2</fullName>
    </submittedName>
</protein>
<proteinExistence type="predicted"/>
<dbReference type="CDD" id="cd09731">
    <property type="entry name" value="Cse2_I-E"/>
    <property type="match status" value="1"/>
</dbReference>
<sequence>MSSPNLRFSVANTAARLQTSYLERPDSIEGTEARRILAELRKSAAREFGTDPLALQLVLSVLTPTLSEGEIGRGDAPSPSESAAYYALTLFAAHMQSATTPAHTEDRSFARACGRLHSISDSASLKPRFDAMQTARDETSRLLHLRTLVSLLRNKKLAFDYGAFAHDLRSLQNPTRRDGVLLRWGRDYAVGMLRPSQQDEQLSDNEPTDLPAASS</sequence>
<name>A0ABY7UH06_9CORY</name>
<feature type="region of interest" description="Disordered" evidence="1">
    <location>
        <begin position="195"/>
        <end position="215"/>
    </location>
</feature>
<dbReference type="NCBIfam" id="TIGR02548">
    <property type="entry name" value="casB_cse2"/>
    <property type="match status" value="1"/>
</dbReference>
<evidence type="ECO:0000256" key="1">
    <source>
        <dbReference type="SAM" id="MobiDB-lite"/>
    </source>
</evidence>
<accession>A0ABY7UH06</accession>
<dbReference type="InterPro" id="IPR013382">
    <property type="entry name" value="CRISPR-assoc_prot_Cse2"/>
</dbReference>
<dbReference type="Pfam" id="PF09485">
    <property type="entry name" value="CRISPR_Cse2"/>
    <property type="match status" value="1"/>
</dbReference>
<dbReference type="InterPro" id="IPR038287">
    <property type="entry name" value="Cse2_sf"/>
</dbReference>
<reference evidence="2 3" key="1">
    <citation type="submission" date="2020-10" db="EMBL/GenBank/DDBJ databases">
        <title>Complete genome sequence of Corynebacterium jeddahense DSM 45997, type strain of Corynebacterium jeddahense.</title>
        <authorList>
            <person name="Busche T."/>
            <person name="Kalinowski J."/>
            <person name="Ruckert C."/>
        </authorList>
    </citation>
    <scope>NUCLEOTIDE SEQUENCE [LARGE SCALE GENOMIC DNA]</scope>
    <source>
        <strain evidence="2 3">DSM 45997</strain>
    </source>
</reference>
<organism evidence="2 3">
    <name type="scientific">Corynebacterium jeddahense</name>
    <dbReference type="NCBI Taxonomy" id="1414719"/>
    <lineage>
        <taxon>Bacteria</taxon>
        <taxon>Bacillati</taxon>
        <taxon>Actinomycetota</taxon>
        <taxon>Actinomycetes</taxon>
        <taxon>Mycobacteriales</taxon>
        <taxon>Corynebacteriaceae</taxon>
        <taxon>Corynebacterium</taxon>
    </lineage>
</organism>
<evidence type="ECO:0000313" key="3">
    <source>
        <dbReference type="Proteomes" id="UP001218071"/>
    </source>
</evidence>
<dbReference type="RefSeq" id="WP_273657588.1">
    <property type="nucleotide sequence ID" value="NZ_CP063194.1"/>
</dbReference>